<evidence type="ECO:0000313" key="6">
    <source>
        <dbReference type="Proteomes" id="UP000719412"/>
    </source>
</evidence>
<sequence length="1682" mass="186289">MTTTRDPCTGKFWRAARRRDPRFSGRLTGPFNSGSHVEKLMSSGRAQHVAAATPTHKPDVSPPARKKSPSPIEDNPELSGDGGPFSSFYDAQRSQGRNQVPFLLTKTAAFIYLFFSSFCASVRRGNNAERSAAHRRSGDLHLAVAAPGVDAQSSGLRSGVVAVGKLQKWRVGGVKRRPMDASHRRGGRVFADGLDEIVRRDSNVLTSADIVNGAHHKSSGDKSGDAPGQSIPLPVPVHAQEIGCLSARAAAAVVAAACIRLYRCGVCGMHGWGPAMAQVRDGLVLVLVRGAAQAQSGRESQRVRRSTPLTLPTNYSLCHRSFTRHHILTRNIHTSFRGAAAPRVERDNNQQQSASPQADESAPVFLLLLPPRYCFETHSIQIRSTFLLVQKEKETTTTYFLNAPGQIPYVVPLCPVVPCPEIAAPPTAYAPSPVPCPCGQCAPPHMYTNHLAAPSTLIVNRYTEINYFDNPPTANLEKYVYDMLLWVAAANLPPIRDASESGRFAWTTTEDVRDKGGRGGEGARVPCDICGLIRVNFAIPIIGPSGGINEKSIPIMSPPDVSRRDATRGGETDENKQTRYLSPKEGAAPMSLHLVRSRKPFDVIIDADKSNGTFTPYPLISCDASDNLRRHRLLPGNLPRLIFLRGAARTHDRNSLCSASLSNQIENNSDKNDRNAQLLYVLSPVEIVTPSVVGGNVGRQGQYYFIGPAGALNVIKKPMRIEIEHQRWHTNKSEEEPVIVRRSLDLKAGAGSRFNTVSRSRRGRDHDAVAVVPPGPKWKDTNGDGGPFGEINDSRTCDLSFLIGKRICFLQTCAVCQQSPSSHLLHKEWIRYQRDYLKWNIAASTVANLNKTAKQTVVGHWGIETPSERSASYLLAPPHPHRQPPQLRVRKLSVCIVNASVAFFIGRKLRHFRTFHVRAESKRIMVDRPRKRRTLKNERRFVRKTGNERHRSRFAARPRLWKMEEPVGDGRRSRDSVSPVKLAVPVPPDFSGDTARPPSMFQLQIMSRCYCFPVMSCGGGDISKPRRNRTAAKNARGRRNCALYSICARNCSAYQRGTGDCRGGGGRVTVPAEGSTRIRTPSEKRRRKSEQRRIVTCPLSVLVESPPTGGPYSTDELFEFSNILMQMSSCGGGVPAPTSYLCTFRIERSSSARFKKITKLMPRSRRRRGLPALRSCPHLRLRFIDSRAPESGASRKLQETAPDHAPSVTPLSIMRISSVFARENHRIFRKPFAVPNDANVLFVSPTPVFLFVVRVGLIRLRNWIRSGGGVDPRARGAKAFSAPRPKLEQIQHTKDRGEVADGGGACVWKWIPCRLSGSQAPLRRPRDHARRSWEITNLETIPRLRTYGWRPSIILFGSRHACWILRGEEARITRPHRTTTANYDGTALQKYTSLDKSRATWLGKTGICRSIITTSPRGSEELLSQSNVSVMAPSAPHADNNNQENAKKVSHPRRRHRRLLLHPLIYDPSHGDNQKSIHHRPPLCPVDGGAEVADVQINPRREQVSDLIIRCKFGRPEDLRDDSGEQCLLHGRLRERSGAFISRRPVKLDQQNVGKPSRVIHIRNIPNDVSEAEIVHLGIPFGRVTNVLVLKGKNQAFLEMGEESSATTMVNYFSSSMAQLRGRAVYVQYSNHKELKTDQTHSNAVISPRDAPDAMNASMHPAGIPVLLPPTSTQISSQEAGK</sequence>
<dbReference type="Gene3D" id="3.30.70.330">
    <property type="match status" value="1"/>
</dbReference>
<feature type="region of interest" description="Disordered" evidence="3">
    <location>
        <begin position="550"/>
        <end position="580"/>
    </location>
</feature>
<reference evidence="5" key="1">
    <citation type="journal article" date="2020" name="J Insects Food Feed">
        <title>The yellow mealworm (Tenebrio molitor) genome: a resource for the emerging insects as food and feed industry.</title>
        <authorList>
            <person name="Eriksson T."/>
            <person name="Andere A."/>
            <person name="Kelstrup H."/>
            <person name="Emery V."/>
            <person name="Picard C."/>
        </authorList>
    </citation>
    <scope>NUCLEOTIDE SEQUENCE</scope>
    <source>
        <strain evidence="5">Stoneville</strain>
        <tissue evidence="5">Whole head</tissue>
    </source>
</reference>
<keyword evidence="6" id="KW-1185">Reference proteome</keyword>
<evidence type="ECO:0000256" key="1">
    <source>
        <dbReference type="ARBA" id="ARBA00022884"/>
    </source>
</evidence>
<evidence type="ECO:0000256" key="3">
    <source>
        <dbReference type="SAM" id="MobiDB-lite"/>
    </source>
</evidence>
<comment type="caution">
    <text evidence="5">The sequence shown here is derived from an EMBL/GenBank/DDBJ whole genome shotgun (WGS) entry which is preliminary data.</text>
</comment>
<gene>
    <name evidence="5" type="ORF">GEV33_014454</name>
</gene>
<dbReference type="SUPFAM" id="SSF54928">
    <property type="entry name" value="RNA-binding domain, RBD"/>
    <property type="match status" value="1"/>
</dbReference>
<feature type="region of interest" description="Disordered" evidence="3">
    <location>
        <begin position="1"/>
        <end position="90"/>
    </location>
</feature>
<dbReference type="PROSITE" id="PS50102">
    <property type="entry name" value="RRM"/>
    <property type="match status" value="1"/>
</dbReference>
<protein>
    <recommendedName>
        <fullName evidence="4">RRM domain-containing protein</fullName>
    </recommendedName>
</protein>
<keyword evidence="1 2" id="KW-0694">RNA-binding</keyword>
<accession>A0A8J6H6T7</accession>
<dbReference type="InterPro" id="IPR012677">
    <property type="entry name" value="Nucleotide-bd_a/b_plait_sf"/>
</dbReference>
<proteinExistence type="predicted"/>
<dbReference type="GO" id="GO:0003723">
    <property type="term" value="F:RNA binding"/>
    <property type="evidence" value="ECO:0007669"/>
    <property type="project" value="UniProtKB-UniRule"/>
</dbReference>
<dbReference type="InterPro" id="IPR000504">
    <property type="entry name" value="RRM_dom"/>
</dbReference>
<dbReference type="Proteomes" id="UP000719412">
    <property type="component" value="Unassembled WGS sequence"/>
</dbReference>
<reference evidence="5" key="2">
    <citation type="submission" date="2021-08" db="EMBL/GenBank/DDBJ databases">
        <authorList>
            <person name="Eriksson T."/>
        </authorList>
    </citation>
    <scope>NUCLEOTIDE SEQUENCE</scope>
    <source>
        <strain evidence="5">Stoneville</strain>
        <tissue evidence="5">Whole head</tissue>
    </source>
</reference>
<dbReference type="SMART" id="SM00360">
    <property type="entry name" value="RRM"/>
    <property type="match status" value="1"/>
</dbReference>
<dbReference type="PANTHER" id="PTHR15592">
    <property type="entry name" value="MATRIN 3/NUCLEAR PROTEIN 220-RELATED"/>
    <property type="match status" value="1"/>
</dbReference>
<dbReference type="EMBL" id="JABDTM020028835">
    <property type="protein sequence ID" value="KAH0808338.1"/>
    <property type="molecule type" value="Genomic_DNA"/>
</dbReference>
<name>A0A8J6H6T7_TENMO</name>
<evidence type="ECO:0000313" key="5">
    <source>
        <dbReference type="EMBL" id="KAH0808338.1"/>
    </source>
</evidence>
<evidence type="ECO:0000256" key="2">
    <source>
        <dbReference type="PROSITE-ProRule" id="PRU00176"/>
    </source>
</evidence>
<feature type="region of interest" description="Disordered" evidence="3">
    <location>
        <begin position="210"/>
        <end position="231"/>
    </location>
</feature>
<feature type="compositionally biased region" description="Basic and acidic residues" evidence="3">
    <location>
        <begin position="561"/>
        <end position="577"/>
    </location>
</feature>
<feature type="region of interest" description="Disordered" evidence="3">
    <location>
        <begin position="1072"/>
        <end position="1091"/>
    </location>
</feature>
<organism evidence="5 6">
    <name type="scientific">Tenebrio molitor</name>
    <name type="common">Yellow mealworm beetle</name>
    <dbReference type="NCBI Taxonomy" id="7067"/>
    <lineage>
        <taxon>Eukaryota</taxon>
        <taxon>Metazoa</taxon>
        <taxon>Ecdysozoa</taxon>
        <taxon>Arthropoda</taxon>
        <taxon>Hexapoda</taxon>
        <taxon>Insecta</taxon>
        <taxon>Pterygota</taxon>
        <taxon>Neoptera</taxon>
        <taxon>Endopterygota</taxon>
        <taxon>Coleoptera</taxon>
        <taxon>Polyphaga</taxon>
        <taxon>Cucujiformia</taxon>
        <taxon>Tenebrionidae</taxon>
        <taxon>Tenebrio</taxon>
    </lineage>
</organism>
<evidence type="ECO:0000259" key="4">
    <source>
        <dbReference type="PROSITE" id="PS50102"/>
    </source>
</evidence>
<feature type="domain" description="RRM" evidence="4">
    <location>
        <begin position="1558"/>
        <end position="1632"/>
    </location>
</feature>
<dbReference type="InterPro" id="IPR035979">
    <property type="entry name" value="RBD_domain_sf"/>
</dbReference>
<feature type="region of interest" description="Disordered" evidence="3">
    <location>
        <begin position="1433"/>
        <end position="1454"/>
    </location>
</feature>